<proteinExistence type="predicted"/>
<dbReference type="RefSeq" id="WP_234762572.1">
    <property type="nucleotide sequence ID" value="NZ_JAKEIP010000034.1"/>
</dbReference>
<keyword evidence="1" id="KW-1133">Transmembrane helix</keyword>
<dbReference type="Proteomes" id="UP001139384">
    <property type="component" value="Unassembled WGS sequence"/>
</dbReference>
<dbReference type="EMBL" id="JAKEIP010000034">
    <property type="protein sequence ID" value="MCF1594311.1"/>
    <property type="molecule type" value="Genomic_DNA"/>
</dbReference>
<feature type="domain" description="CHAT" evidence="2">
    <location>
        <begin position="822"/>
        <end position="1158"/>
    </location>
</feature>
<name>A0A9X1TJ83_STRM4</name>
<reference evidence="3" key="1">
    <citation type="submission" date="2022-01" db="EMBL/GenBank/DDBJ databases">
        <title>Draft Genome Sequences of Seven Type Strains of the Genus Streptomyces.</title>
        <authorList>
            <person name="Aziz S."/>
            <person name="Coretto E."/>
            <person name="Chronakova A."/>
            <person name="Sproer C."/>
            <person name="Huber K."/>
            <person name="Nouioui I."/>
            <person name="Gross H."/>
        </authorList>
    </citation>
    <scope>NUCLEOTIDE SEQUENCE</scope>
    <source>
        <strain evidence="3">DSM 103493</strain>
    </source>
</reference>
<dbReference type="PANTHER" id="PTHR10098">
    <property type="entry name" value="RAPSYN-RELATED"/>
    <property type="match status" value="1"/>
</dbReference>
<evidence type="ECO:0000313" key="4">
    <source>
        <dbReference type="Proteomes" id="UP001139384"/>
    </source>
</evidence>
<dbReference type="PANTHER" id="PTHR10098:SF108">
    <property type="entry name" value="TETRATRICOPEPTIDE REPEAT PROTEIN 28"/>
    <property type="match status" value="1"/>
</dbReference>
<gene>
    <name evidence="3" type="ORF">L0P92_12130</name>
</gene>
<protein>
    <submittedName>
        <fullName evidence="3">CHAT domain-containing protein</fullName>
    </submittedName>
</protein>
<accession>A0A9X1TJ83</accession>
<organism evidence="3 4">
    <name type="scientific">Streptomyces muensis</name>
    <dbReference type="NCBI Taxonomy" id="1077944"/>
    <lineage>
        <taxon>Bacteria</taxon>
        <taxon>Bacillati</taxon>
        <taxon>Actinomycetota</taxon>
        <taxon>Actinomycetes</taxon>
        <taxon>Kitasatosporales</taxon>
        <taxon>Streptomycetaceae</taxon>
        <taxon>Streptomyces</taxon>
    </lineage>
</organism>
<sequence length="1160" mass="125234">MRHILTLSAGVLLGFTGMAEDLGGNALGLVLLVVFAVVTGFWAPELALGYAVTAAIRDSDPGLPVWWVLPAIGAFAVRLLAASDPGWRLRQRFRYHSRLKAELSGVPGRPVEPVGRLVSAVSWLLVWLPLSAAVAVVVLGSPLHPALMLAAGGLATAACWAGRAATRAMSRYDRRGYLTVDIGTHLGLLLVVTADPDALPRDASDFAVTTLAMVLTQVLVTTVLSWPARWAWPVARGVGSIVGGTWLAYACVVQPSTPAAWASILTSLGALGELTARQIPADASPLWWTRVLSAQNFRRDNTSYDAHVAQAWLNDEVRSPTGLALPHTMAALAVVCLTGRYGKYRWPEYAQRRWPPADAAISEGKAWLDAADDLVDAAEPYAAPDAVVRARADCALSRGQVLEAEANWTGAEAAYRTAASGFTEAGLPDFAALARLFRARVLAERLDRVAEAETERGAIAADSALLAPTRRWAGAKLPEFEDHPEYRKLERAADRPPIIDLGRRTPPWSPLVSAAPPVTAPAEAGGIAPSLMPADGPAQRLVDRGMERWRRGRHAEAAEDLRTAAELLERNSQQLIAMDVLMELARVQTDVDPSAAFDTLEVALRLQERFRDEVVDERLRLRINGWFEVLHTRQIALLATASGAGWPERPAVAAFDLAERARSRLLLEQLGDTADLRADALPTALVRRERDQLAEVRRRRAAMGTPGERVRALAAVRAARERLAETWREVAATGAGGAEYAQMRRGDPLRFAEVEPLLGQALLAEYHVTEDAVVVLLARAGAVEPTMVRVPLARATLARVVGDVFSAVHTAEPSDWQVLSPLVEPLVRHSSPGQVIWIVPHDVLHGVPLHAFEADGEPLVARNPVCYTSAAAVMRYCQAKRRTSASGSVVLADSRAEQPLSHSRAQSGLLCTLLDRPTRLVGPDATVARMTAATRGGVSVLHLACHGEFDAERPARSRVLLAADGSDDGLLTAERILGMELSADLVTLSACRSGLAHRRPGDELFGLTRALIYAGASAVLVSLWAVDEVATGLLMYSFYRARRAGEGKAAALRTAQLAVREATLAEVVGYCTRVGGEHRVLARELADARFRARDFAAAADAYAELLESSDGDSEDDRRLRSALARATLARQGHAEGPDHTRRIYAHPYHWAGFVLIGDWR</sequence>
<feature type="transmembrane region" description="Helical" evidence="1">
    <location>
        <begin position="29"/>
        <end position="51"/>
    </location>
</feature>
<comment type="caution">
    <text evidence="3">The sequence shown here is derived from an EMBL/GenBank/DDBJ whole genome shotgun (WGS) entry which is preliminary data.</text>
</comment>
<feature type="transmembrane region" description="Helical" evidence="1">
    <location>
        <begin position="206"/>
        <end position="226"/>
    </location>
</feature>
<keyword evidence="4" id="KW-1185">Reference proteome</keyword>
<dbReference type="InterPro" id="IPR024983">
    <property type="entry name" value="CHAT_dom"/>
</dbReference>
<dbReference type="Pfam" id="PF12770">
    <property type="entry name" value="CHAT"/>
    <property type="match status" value="1"/>
</dbReference>
<dbReference type="AlphaFoldDB" id="A0A9X1TJ83"/>
<feature type="transmembrane region" description="Helical" evidence="1">
    <location>
        <begin position="63"/>
        <end position="81"/>
    </location>
</feature>
<keyword evidence="1" id="KW-0812">Transmembrane</keyword>
<evidence type="ECO:0000259" key="2">
    <source>
        <dbReference type="Pfam" id="PF12770"/>
    </source>
</evidence>
<keyword evidence="1" id="KW-0472">Membrane</keyword>
<feature type="transmembrane region" description="Helical" evidence="1">
    <location>
        <begin position="117"/>
        <end position="139"/>
    </location>
</feature>
<feature type="transmembrane region" description="Helical" evidence="1">
    <location>
        <begin position="146"/>
        <end position="165"/>
    </location>
</feature>
<evidence type="ECO:0000313" key="3">
    <source>
        <dbReference type="EMBL" id="MCF1594311.1"/>
    </source>
</evidence>
<evidence type="ECO:0000256" key="1">
    <source>
        <dbReference type="SAM" id="Phobius"/>
    </source>
</evidence>